<feature type="domain" description="HTH araC/xylS-type" evidence="4">
    <location>
        <begin position="168"/>
        <end position="266"/>
    </location>
</feature>
<dbReference type="PANTHER" id="PTHR43280:SF32">
    <property type="entry name" value="TRANSCRIPTIONAL REGULATORY PROTEIN"/>
    <property type="match status" value="1"/>
</dbReference>
<evidence type="ECO:0000256" key="1">
    <source>
        <dbReference type="ARBA" id="ARBA00023015"/>
    </source>
</evidence>
<dbReference type="RefSeq" id="WP_109386154.1">
    <property type="nucleotide sequence ID" value="NZ_QETF01000002.1"/>
</dbReference>
<dbReference type="PANTHER" id="PTHR43280">
    <property type="entry name" value="ARAC-FAMILY TRANSCRIPTIONAL REGULATOR"/>
    <property type="match status" value="1"/>
</dbReference>
<dbReference type="Pfam" id="PF12833">
    <property type="entry name" value="HTH_18"/>
    <property type="match status" value="1"/>
</dbReference>
<dbReference type="InterPro" id="IPR037923">
    <property type="entry name" value="HTH-like"/>
</dbReference>
<dbReference type="EMBL" id="QETF01000002">
    <property type="protein sequence ID" value="PWG18101.1"/>
    <property type="molecule type" value="Genomic_DNA"/>
</dbReference>
<accession>A0A2V1P6H2</accession>
<evidence type="ECO:0000259" key="4">
    <source>
        <dbReference type="PROSITE" id="PS01124"/>
    </source>
</evidence>
<protein>
    <submittedName>
        <fullName evidence="5">AraC family transcriptional regulator</fullName>
    </submittedName>
</protein>
<evidence type="ECO:0000256" key="2">
    <source>
        <dbReference type="ARBA" id="ARBA00023125"/>
    </source>
</evidence>
<dbReference type="AlphaFoldDB" id="A0A2V1P6H2"/>
<dbReference type="SMART" id="SM00342">
    <property type="entry name" value="HTH_ARAC"/>
    <property type="match status" value="1"/>
</dbReference>
<organism evidence="5 6">
    <name type="scientific">Salibaculum griseiflavum</name>
    <dbReference type="NCBI Taxonomy" id="1914409"/>
    <lineage>
        <taxon>Bacteria</taxon>
        <taxon>Pseudomonadati</taxon>
        <taxon>Pseudomonadota</taxon>
        <taxon>Alphaproteobacteria</taxon>
        <taxon>Rhodobacterales</taxon>
        <taxon>Roseobacteraceae</taxon>
        <taxon>Salibaculum</taxon>
    </lineage>
</organism>
<dbReference type="InterPro" id="IPR020449">
    <property type="entry name" value="Tscrpt_reg_AraC-type_HTH"/>
</dbReference>
<evidence type="ECO:0000256" key="3">
    <source>
        <dbReference type="ARBA" id="ARBA00023163"/>
    </source>
</evidence>
<evidence type="ECO:0000313" key="6">
    <source>
        <dbReference type="Proteomes" id="UP000245293"/>
    </source>
</evidence>
<keyword evidence="6" id="KW-1185">Reference proteome</keyword>
<name>A0A2V1P6H2_9RHOB</name>
<dbReference type="PROSITE" id="PS01124">
    <property type="entry name" value="HTH_ARAC_FAMILY_2"/>
    <property type="match status" value="1"/>
</dbReference>
<gene>
    <name evidence="5" type="ORF">DFK10_02230</name>
</gene>
<dbReference type="SUPFAM" id="SSF46689">
    <property type="entry name" value="Homeodomain-like"/>
    <property type="match status" value="1"/>
</dbReference>
<evidence type="ECO:0000313" key="5">
    <source>
        <dbReference type="EMBL" id="PWG18101.1"/>
    </source>
</evidence>
<dbReference type="InterPro" id="IPR009057">
    <property type="entry name" value="Homeodomain-like_sf"/>
</dbReference>
<dbReference type="OrthoDB" id="9814125at2"/>
<dbReference type="GO" id="GO:0003700">
    <property type="term" value="F:DNA-binding transcription factor activity"/>
    <property type="evidence" value="ECO:0007669"/>
    <property type="project" value="InterPro"/>
</dbReference>
<comment type="caution">
    <text evidence="5">The sequence shown here is derived from an EMBL/GenBank/DDBJ whole genome shotgun (WGS) entry which is preliminary data.</text>
</comment>
<dbReference type="Gene3D" id="1.10.10.60">
    <property type="entry name" value="Homeodomain-like"/>
    <property type="match status" value="1"/>
</dbReference>
<dbReference type="GO" id="GO:0043565">
    <property type="term" value="F:sequence-specific DNA binding"/>
    <property type="evidence" value="ECO:0007669"/>
    <property type="project" value="InterPro"/>
</dbReference>
<dbReference type="Proteomes" id="UP000245293">
    <property type="component" value="Unassembled WGS sequence"/>
</dbReference>
<reference evidence="6" key="1">
    <citation type="submission" date="2018-05" db="EMBL/GenBank/DDBJ databases">
        <authorList>
            <person name="Du Z."/>
            <person name="Wang X."/>
        </authorList>
    </citation>
    <scope>NUCLEOTIDE SEQUENCE [LARGE SCALE GENOMIC DNA]</scope>
    <source>
        <strain evidence="6">WDS4C29</strain>
    </source>
</reference>
<sequence length="272" mass="30252">MLSDRADRLALYAFGQNSPESRWRTEAMRSHASARLVFVAKGQGRITVAGLTSGYGPNNLIFIPGRTMYGFEAGTTVFGQILTIPPAMTPEWPEDSYHLRLRDVAAQKDLATHFDHLERELQSPLPGAERAALHHLGLLSVFFERQLALREDESTDKRQESASARLVAAYTDLIERDFQDHKGVADYAAALGVTPTHLTRCCKQTCSKSALDLLNDRILYEARVLLRDSDIPVRDIARDLGFGSAAYFTRAFQNRTGMTPSAFRKMGPLHAA</sequence>
<keyword evidence="1" id="KW-0805">Transcription regulation</keyword>
<proteinExistence type="predicted"/>
<dbReference type="PRINTS" id="PR00032">
    <property type="entry name" value="HTHARAC"/>
</dbReference>
<dbReference type="SUPFAM" id="SSF51215">
    <property type="entry name" value="Regulatory protein AraC"/>
    <property type="match status" value="1"/>
</dbReference>
<keyword evidence="2" id="KW-0238">DNA-binding</keyword>
<keyword evidence="3" id="KW-0804">Transcription</keyword>
<dbReference type="InterPro" id="IPR018060">
    <property type="entry name" value="HTH_AraC"/>
</dbReference>